<keyword evidence="1" id="KW-1133">Transmembrane helix</keyword>
<reference evidence="2" key="5">
    <citation type="journal article" date="2021" name="G3 (Bethesda)">
        <title>Aegilops tauschii genome assembly Aet v5.0 features greater sequence contiguity and improved annotation.</title>
        <authorList>
            <person name="Wang L."/>
            <person name="Zhu T."/>
            <person name="Rodriguez J.C."/>
            <person name="Deal K.R."/>
            <person name="Dubcovsky J."/>
            <person name="McGuire P.E."/>
            <person name="Lux T."/>
            <person name="Spannagl M."/>
            <person name="Mayer K.F.X."/>
            <person name="Baldrich P."/>
            <person name="Meyers B.C."/>
            <person name="Huo N."/>
            <person name="Gu Y.Q."/>
            <person name="Zhou H."/>
            <person name="Devos K.M."/>
            <person name="Bennetzen J.L."/>
            <person name="Unver T."/>
            <person name="Budak H."/>
            <person name="Gulick P.J."/>
            <person name="Galiba G."/>
            <person name="Kalapos B."/>
            <person name="Nelson D.R."/>
            <person name="Li P."/>
            <person name="You F.M."/>
            <person name="Luo M.C."/>
            <person name="Dvorak J."/>
        </authorList>
    </citation>
    <scope>NUCLEOTIDE SEQUENCE [LARGE SCALE GENOMIC DNA]</scope>
    <source>
        <strain evidence="2">cv. AL8/78</strain>
    </source>
</reference>
<keyword evidence="3" id="KW-1185">Reference proteome</keyword>
<evidence type="ECO:0000313" key="3">
    <source>
        <dbReference type="Proteomes" id="UP000015105"/>
    </source>
</evidence>
<dbReference type="Proteomes" id="UP000015105">
    <property type="component" value="Chromosome 6D"/>
</dbReference>
<evidence type="ECO:0000256" key="1">
    <source>
        <dbReference type="SAM" id="Phobius"/>
    </source>
</evidence>
<protein>
    <submittedName>
        <fullName evidence="2">Uncharacterized protein</fullName>
    </submittedName>
</protein>
<feature type="transmembrane region" description="Helical" evidence="1">
    <location>
        <begin position="42"/>
        <end position="64"/>
    </location>
</feature>
<sequence length="126" mass="14774">MVQSGSFTSNIVFIKVPRIQLRCHRWWELCVLILHDTIENGMLILEMIFLVMLINVHPVLYSILCNWPTMHQSYDYTLKLSIFRAHVKSESYCLCLTFLQAKTPNYSSTLKEMFPNLEQIDSDMLA</sequence>
<reference evidence="2" key="3">
    <citation type="journal article" date="2017" name="Nature">
        <title>Genome sequence of the progenitor of the wheat D genome Aegilops tauschii.</title>
        <authorList>
            <person name="Luo M.C."/>
            <person name="Gu Y.Q."/>
            <person name="Puiu D."/>
            <person name="Wang H."/>
            <person name="Twardziok S.O."/>
            <person name="Deal K.R."/>
            <person name="Huo N."/>
            <person name="Zhu T."/>
            <person name="Wang L."/>
            <person name="Wang Y."/>
            <person name="McGuire P.E."/>
            <person name="Liu S."/>
            <person name="Long H."/>
            <person name="Ramasamy R.K."/>
            <person name="Rodriguez J.C."/>
            <person name="Van S.L."/>
            <person name="Yuan L."/>
            <person name="Wang Z."/>
            <person name="Xia Z."/>
            <person name="Xiao L."/>
            <person name="Anderson O.D."/>
            <person name="Ouyang S."/>
            <person name="Liang Y."/>
            <person name="Zimin A.V."/>
            <person name="Pertea G."/>
            <person name="Qi P."/>
            <person name="Bennetzen J.L."/>
            <person name="Dai X."/>
            <person name="Dawson M.W."/>
            <person name="Muller H.G."/>
            <person name="Kugler K."/>
            <person name="Rivarola-Duarte L."/>
            <person name="Spannagl M."/>
            <person name="Mayer K.F.X."/>
            <person name="Lu F.H."/>
            <person name="Bevan M.W."/>
            <person name="Leroy P."/>
            <person name="Li P."/>
            <person name="You F.M."/>
            <person name="Sun Q."/>
            <person name="Liu Z."/>
            <person name="Lyons E."/>
            <person name="Wicker T."/>
            <person name="Salzberg S.L."/>
            <person name="Devos K.M."/>
            <person name="Dvorak J."/>
        </authorList>
    </citation>
    <scope>NUCLEOTIDE SEQUENCE [LARGE SCALE GENOMIC DNA]</scope>
    <source>
        <strain evidence="2">cv. AL8/78</strain>
    </source>
</reference>
<keyword evidence="1" id="KW-0472">Membrane</keyword>
<reference evidence="3" key="2">
    <citation type="journal article" date="2017" name="Nat. Plants">
        <title>The Aegilops tauschii genome reveals multiple impacts of transposons.</title>
        <authorList>
            <person name="Zhao G."/>
            <person name="Zou C."/>
            <person name="Li K."/>
            <person name="Wang K."/>
            <person name="Li T."/>
            <person name="Gao L."/>
            <person name="Zhang X."/>
            <person name="Wang H."/>
            <person name="Yang Z."/>
            <person name="Liu X."/>
            <person name="Jiang W."/>
            <person name="Mao L."/>
            <person name="Kong X."/>
            <person name="Jiao Y."/>
            <person name="Jia J."/>
        </authorList>
    </citation>
    <scope>NUCLEOTIDE SEQUENCE [LARGE SCALE GENOMIC DNA]</scope>
    <source>
        <strain evidence="3">cv. AL8/78</strain>
    </source>
</reference>
<organism evidence="2 3">
    <name type="scientific">Aegilops tauschii subsp. strangulata</name>
    <name type="common">Goatgrass</name>
    <dbReference type="NCBI Taxonomy" id="200361"/>
    <lineage>
        <taxon>Eukaryota</taxon>
        <taxon>Viridiplantae</taxon>
        <taxon>Streptophyta</taxon>
        <taxon>Embryophyta</taxon>
        <taxon>Tracheophyta</taxon>
        <taxon>Spermatophyta</taxon>
        <taxon>Magnoliopsida</taxon>
        <taxon>Liliopsida</taxon>
        <taxon>Poales</taxon>
        <taxon>Poaceae</taxon>
        <taxon>BOP clade</taxon>
        <taxon>Pooideae</taxon>
        <taxon>Triticodae</taxon>
        <taxon>Triticeae</taxon>
        <taxon>Triticinae</taxon>
        <taxon>Aegilops</taxon>
    </lineage>
</organism>
<dbReference type="AlphaFoldDB" id="A0A453NV39"/>
<keyword evidence="1" id="KW-0812">Transmembrane</keyword>
<dbReference type="Gramene" id="AET6Gv20491100.2">
    <property type="protein sequence ID" value="AET6Gv20491100.2"/>
    <property type="gene ID" value="AET6Gv20491100"/>
</dbReference>
<reference evidence="2" key="4">
    <citation type="submission" date="2019-03" db="UniProtKB">
        <authorList>
            <consortium name="EnsemblPlants"/>
        </authorList>
    </citation>
    <scope>IDENTIFICATION</scope>
</reference>
<proteinExistence type="predicted"/>
<dbReference type="EnsemblPlants" id="AET6Gv20491100.2">
    <property type="protein sequence ID" value="AET6Gv20491100.2"/>
    <property type="gene ID" value="AET6Gv20491100"/>
</dbReference>
<evidence type="ECO:0000313" key="2">
    <source>
        <dbReference type="EnsemblPlants" id="AET6Gv20491100.2"/>
    </source>
</evidence>
<name>A0A453NV39_AEGTS</name>
<reference evidence="3" key="1">
    <citation type="journal article" date="2014" name="Science">
        <title>Ancient hybridizations among the ancestral genomes of bread wheat.</title>
        <authorList>
            <consortium name="International Wheat Genome Sequencing Consortium,"/>
            <person name="Marcussen T."/>
            <person name="Sandve S.R."/>
            <person name="Heier L."/>
            <person name="Spannagl M."/>
            <person name="Pfeifer M."/>
            <person name="Jakobsen K.S."/>
            <person name="Wulff B.B."/>
            <person name="Steuernagel B."/>
            <person name="Mayer K.F."/>
            <person name="Olsen O.A."/>
        </authorList>
    </citation>
    <scope>NUCLEOTIDE SEQUENCE [LARGE SCALE GENOMIC DNA]</scope>
    <source>
        <strain evidence="3">cv. AL8/78</strain>
    </source>
</reference>
<accession>A0A453NV39</accession>